<dbReference type="EMBL" id="AGCK01000072">
    <property type="protein sequence ID" value="EHM53318.1"/>
    <property type="molecule type" value="Genomic_DNA"/>
</dbReference>
<reference evidence="1 2" key="1">
    <citation type="submission" date="2011-08" db="EMBL/GenBank/DDBJ databases">
        <authorList>
            <person name="Weinstock G."/>
            <person name="Sodergren E."/>
            <person name="Clifton S."/>
            <person name="Fulton L."/>
            <person name="Fulton B."/>
            <person name="Courtney L."/>
            <person name="Fronick C."/>
            <person name="Harrison M."/>
            <person name="Strong C."/>
            <person name="Farmer C."/>
            <person name="Delahaunty K."/>
            <person name="Markovic C."/>
            <person name="Hall O."/>
            <person name="Minx P."/>
            <person name="Tomlinson C."/>
            <person name="Mitreva M."/>
            <person name="Hou S."/>
            <person name="Chen J."/>
            <person name="Wollam A."/>
            <person name="Pepin K.H."/>
            <person name="Johnson M."/>
            <person name="Bhonagiri V."/>
            <person name="Zhang X."/>
            <person name="Suruliraj S."/>
            <person name="Warren W."/>
            <person name="Chinwalla A."/>
            <person name="Mardis E.R."/>
            <person name="Wilson R.K."/>
        </authorList>
    </citation>
    <scope>NUCLEOTIDE SEQUENCE [LARGE SCALE GENOMIC DNA]</scope>
    <source>
        <strain evidence="1 2">ATCC 29863</strain>
    </source>
</reference>
<proteinExistence type="predicted"/>
<sequence length="41" mass="4896">MQKWYCGCYHISGKREKTNWFKRKNEGNLSVLTGQDAWFAL</sequence>
<protein>
    <submittedName>
        <fullName evidence="1">Uncharacterized protein</fullName>
    </submittedName>
</protein>
<evidence type="ECO:0000313" key="1">
    <source>
        <dbReference type="EMBL" id="EHM53318.1"/>
    </source>
</evidence>
<gene>
    <name evidence="1" type="ORF">HMPREF0372_01112</name>
</gene>
<evidence type="ECO:0000313" key="2">
    <source>
        <dbReference type="Proteomes" id="UP000004459"/>
    </source>
</evidence>
<dbReference type="AlphaFoldDB" id="G9YNP1"/>
<name>G9YNP1_FLAPL</name>
<organism evidence="1 2">
    <name type="scientific">Flavonifractor plautii ATCC 29863</name>
    <dbReference type="NCBI Taxonomy" id="411475"/>
    <lineage>
        <taxon>Bacteria</taxon>
        <taxon>Bacillati</taxon>
        <taxon>Bacillota</taxon>
        <taxon>Clostridia</taxon>
        <taxon>Eubacteriales</taxon>
        <taxon>Oscillospiraceae</taxon>
        <taxon>Flavonifractor</taxon>
    </lineage>
</organism>
<dbReference type="HOGENOM" id="CLU_3270415_0_0_9"/>
<dbReference type="Proteomes" id="UP000004459">
    <property type="component" value="Unassembled WGS sequence"/>
</dbReference>
<comment type="caution">
    <text evidence="1">The sequence shown here is derived from an EMBL/GenBank/DDBJ whole genome shotgun (WGS) entry which is preliminary data.</text>
</comment>
<accession>G9YNP1</accession>